<dbReference type="AlphaFoldDB" id="A0A8T0HRP6"/>
<dbReference type="EMBL" id="CM026426">
    <property type="protein sequence ID" value="KAG0573660.1"/>
    <property type="molecule type" value="Genomic_DNA"/>
</dbReference>
<comment type="caution">
    <text evidence="2">The sequence shown here is derived from an EMBL/GenBank/DDBJ whole genome shotgun (WGS) entry which is preliminary data.</text>
</comment>
<feature type="compositionally biased region" description="Basic residues" evidence="1">
    <location>
        <begin position="67"/>
        <end position="76"/>
    </location>
</feature>
<gene>
    <name evidence="2" type="ORF">KC19_VG198000</name>
</gene>
<name>A0A8T0HRP6_CERPU</name>
<evidence type="ECO:0000256" key="1">
    <source>
        <dbReference type="SAM" id="MobiDB-lite"/>
    </source>
</evidence>
<evidence type="ECO:0000313" key="3">
    <source>
        <dbReference type="Proteomes" id="UP000822688"/>
    </source>
</evidence>
<organism evidence="2 3">
    <name type="scientific">Ceratodon purpureus</name>
    <name type="common">Fire moss</name>
    <name type="synonym">Dicranum purpureum</name>
    <dbReference type="NCBI Taxonomy" id="3225"/>
    <lineage>
        <taxon>Eukaryota</taxon>
        <taxon>Viridiplantae</taxon>
        <taxon>Streptophyta</taxon>
        <taxon>Embryophyta</taxon>
        <taxon>Bryophyta</taxon>
        <taxon>Bryophytina</taxon>
        <taxon>Bryopsida</taxon>
        <taxon>Dicranidae</taxon>
        <taxon>Pseudoditrichales</taxon>
        <taxon>Ditrichaceae</taxon>
        <taxon>Ceratodon</taxon>
    </lineage>
</organism>
<sequence>MHQMAESRHFRQPLLRLPLVKCIAIEEYDGHPRQERSLLLSATQTPSYSHECTKKVGVTAYKFRRKPKSCRRRLTKRQSSPVYHHQANPLPQA</sequence>
<feature type="region of interest" description="Disordered" evidence="1">
    <location>
        <begin position="67"/>
        <end position="93"/>
    </location>
</feature>
<proteinExistence type="predicted"/>
<accession>A0A8T0HRP6</accession>
<evidence type="ECO:0000313" key="2">
    <source>
        <dbReference type="EMBL" id="KAG0573660.1"/>
    </source>
</evidence>
<keyword evidence="3" id="KW-1185">Reference proteome</keyword>
<protein>
    <submittedName>
        <fullName evidence="2">Uncharacterized protein</fullName>
    </submittedName>
</protein>
<dbReference type="Proteomes" id="UP000822688">
    <property type="component" value="Chromosome V"/>
</dbReference>
<reference evidence="2" key="1">
    <citation type="submission" date="2020-06" db="EMBL/GenBank/DDBJ databases">
        <title>WGS assembly of Ceratodon purpureus strain R40.</title>
        <authorList>
            <person name="Carey S.B."/>
            <person name="Jenkins J."/>
            <person name="Shu S."/>
            <person name="Lovell J.T."/>
            <person name="Sreedasyam A."/>
            <person name="Maumus F."/>
            <person name="Tiley G.P."/>
            <person name="Fernandez-Pozo N."/>
            <person name="Barry K."/>
            <person name="Chen C."/>
            <person name="Wang M."/>
            <person name="Lipzen A."/>
            <person name="Daum C."/>
            <person name="Saski C.A."/>
            <person name="Payton A.C."/>
            <person name="Mcbreen J.C."/>
            <person name="Conrad R.E."/>
            <person name="Kollar L.M."/>
            <person name="Olsson S."/>
            <person name="Huttunen S."/>
            <person name="Landis J.B."/>
            <person name="Wickett N.J."/>
            <person name="Johnson M.G."/>
            <person name="Rensing S.A."/>
            <person name="Grimwood J."/>
            <person name="Schmutz J."/>
            <person name="Mcdaniel S.F."/>
        </authorList>
    </citation>
    <scope>NUCLEOTIDE SEQUENCE</scope>
    <source>
        <strain evidence="2">R40</strain>
    </source>
</reference>